<dbReference type="VEuPathDB" id="FungiDB:GGTG_09412"/>
<feature type="compositionally biased region" description="Low complexity" evidence="1">
    <location>
        <begin position="69"/>
        <end position="78"/>
    </location>
</feature>
<reference evidence="3" key="5">
    <citation type="submission" date="2018-04" db="UniProtKB">
        <authorList>
            <consortium name="EnsemblFungi"/>
        </authorList>
    </citation>
    <scope>IDENTIFICATION</scope>
    <source>
        <strain evidence="3">R3-111a-1</strain>
    </source>
</reference>
<dbReference type="GeneID" id="20349870"/>
<dbReference type="AlphaFoldDB" id="J3P7B8"/>
<dbReference type="Proteomes" id="UP000006039">
    <property type="component" value="Unassembled WGS sequence"/>
</dbReference>
<sequence>MATDNEWHRGRVWSPQDHGDDRNNALGFLEQEDRSDGWRKKMSSWLRGCSSSTSSSSDDEPELPPHLQVRLGGPVVSSSRRRGSAPSPKPETRGAESSALAAAARASLLGSCHGFVPAGGGRLADVGEGRPLVGWSLRSGGGGGGRRRWRLEKKKGRHHGKGRHEHARDPSPQPASGDGEGPGQEDSKPLPPTLSETGKFDYMDGDGDVSDAGDAKSPLSETSTFYIEEDSDGDSDAGDDDASPWISPCASARLRQCGSPAYRTTSPLQPDEDEQQWEQGTHLKHGAGADAEKESDGFVLDQGATTTPFRLRREGRDDWAALMSGVGAGGAPEEGRHRGCTMTRTKTPDWAPSRPLTRRGRPPVTAATALGSNPFRPRTFDDPREIEGLVSSGARGNERSRCPSPDPAAVAAACFFLDVGGEVAGGPCQSPSPRAEAPTYAYDGGDWGNYWAGPDMQFGRRDSGFASRVPSALC</sequence>
<dbReference type="EMBL" id="GL385399">
    <property type="protein sequence ID" value="EJT72549.1"/>
    <property type="molecule type" value="Genomic_DNA"/>
</dbReference>
<name>J3P7B8_GAET3</name>
<evidence type="ECO:0000313" key="4">
    <source>
        <dbReference type="Proteomes" id="UP000006039"/>
    </source>
</evidence>
<evidence type="ECO:0000256" key="1">
    <source>
        <dbReference type="SAM" id="MobiDB-lite"/>
    </source>
</evidence>
<feature type="compositionally biased region" description="Acidic residues" evidence="1">
    <location>
        <begin position="227"/>
        <end position="242"/>
    </location>
</feature>
<organism evidence="2">
    <name type="scientific">Gaeumannomyces tritici (strain R3-111a-1)</name>
    <name type="common">Wheat and barley take-all root rot fungus</name>
    <name type="synonym">Gaeumannomyces graminis var. tritici</name>
    <dbReference type="NCBI Taxonomy" id="644352"/>
    <lineage>
        <taxon>Eukaryota</taxon>
        <taxon>Fungi</taxon>
        <taxon>Dikarya</taxon>
        <taxon>Ascomycota</taxon>
        <taxon>Pezizomycotina</taxon>
        <taxon>Sordariomycetes</taxon>
        <taxon>Sordariomycetidae</taxon>
        <taxon>Magnaporthales</taxon>
        <taxon>Magnaporthaceae</taxon>
        <taxon>Gaeumannomyces</taxon>
    </lineage>
</organism>
<reference evidence="4" key="1">
    <citation type="submission" date="2010-07" db="EMBL/GenBank/DDBJ databases">
        <title>The genome sequence of Gaeumannomyces graminis var. tritici strain R3-111a-1.</title>
        <authorList>
            <consortium name="The Broad Institute Genome Sequencing Platform"/>
            <person name="Ma L.-J."/>
            <person name="Dead R."/>
            <person name="Young S."/>
            <person name="Zeng Q."/>
            <person name="Koehrsen M."/>
            <person name="Alvarado L."/>
            <person name="Berlin A."/>
            <person name="Chapman S.B."/>
            <person name="Chen Z."/>
            <person name="Freedman E."/>
            <person name="Gellesch M."/>
            <person name="Goldberg J."/>
            <person name="Griggs A."/>
            <person name="Gujja S."/>
            <person name="Heilman E.R."/>
            <person name="Heiman D."/>
            <person name="Hepburn T."/>
            <person name="Howarth C."/>
            <person name="Jen D."/>
            <person name="Larson L."/>
            <person name="Mehta T."/>
            <person name="Neiman D."/>
            <person name="Pearson M."/>
            <person name="Roberts A."/>
            <person name="Saif S."/>
            <person name="Shea T."/>
            <person name="Shenoy N."/>
            <person name="Sisk P."/>
            <person name="Stolte C."/>
            <person name="Sykes S."/>
            <person name="Walk T."/>
            <person name="White J."/>
            <person name="Yandava C."/>
            <person name="Haas B."/>
            <person name="Nusbaum C."/>
            <person name="Birren B."/>
        </authorList>
    </citation>
    <scope>NUCLEOTIDE SEQUENCE [LARGE SCALE GENOMIC DNA]</scope>
    <source>
        <strain evidence="4">R3-111a-1</strain>
    </source>
</reference>
<dbReference type="HOGENOM" id="CLU_576235_0_0_1"/>
<evidence type="ECO:0000313" key="2">
    <source>
        <dbReference type="EMBL" id="EJT72549.1"/>
    </source>
</evidence>
<accession>J3P7B8</accession>
<gene>
    <name evidence="3" type="primary">20349870</name>
    <name evidence="2" type="ORF">GGTG_09412</name>
</gene>
<proteinExistence type="predicted"/>
<reference evidence="2" key="3">
    <citation type="submission" date="2010-09" db="EMBL/GenBank/DDBJ databases">
        <title>Annotation of Gaeumannomyces graminis var. tritici R3-111a-1.</title>
        <authorList>
            <consortium name="The Broad Institute Genome Sequencing Platform"/>
            <person name="Ma L.-J."/>
            <person name="Dead R."/>
            <person name="Young S.K."/>
            <person name="Zeng Q."/>
            <person name="Gargeya S."/>
            <person name="Fitzgerald M."/>
            <person name="Haas B."/>
            <person name="Abouelleil A."/>
            <person name="Alvarado L."/>
            <person name="Arachchi H.M."/>
            <person name="Berlin A."/>
            <person name="Brown A."/>
            <person name="Chapman S.B."/>
            <person name="Chen Z."/>
            <person name="Dunbar C."/>
            <person name="Freedman E."/>
            <person name="Gearin G."/>
            <person name="Gellesch M."/>
            <person name="Goldberg J."/>
            <person name="Griggs A."/>
            <person name="Gujja S."/>
            <person name="Heiman D."/>
            <person name="Howarth C."/>
            <person name="Larson L."/>
            <person name="Lui A."/>
            <person name="MacDonald P.J.P."/>
            <person name="Mehta T."/>
            <person name="Montmayeur A."/>
            <person name="Murphy C."/>
            <person name="Neiman D."/>
            <person name="Pearson M."/>
            <person name="Priest M."/>
            <person name="Roberts A."/>
            <person name="Saif S."/>
            <person name="Shea T."/>
            <person name="Shenoy N."/>
            <person name="Sisk P."/>
            <person name="Stolte C."/>
            <person name="Sykes S."/>
            <person name="Yandava C."/>
            <person name="Wortman J."/>
            <person name="Nusbaum C."/>
            <person name="Birren B."/>
        </authorList>
    </citation>
    <scope>NUCLEOTIDE SEQUENCE</scope>
    <source>
        <strain evidence="2">R3-111a-1</strain>
    </source>
</reference>
<feature type="compositionally biased region" description="Basic residues" evidence="1">
    <location>
        <begin position="145"/>
        <end position="165"/>
    </location>
</feature>
<feature type="compositionally biased region" description="Low complexity" evidence="1">
    <location>
        <begin position="43"/>
        <end position="56"/>
    </location>
</feature>
<reference evidence="3" key="4">
    <citation type="journal article" date="2015" name="G3 (Bethesda)">
        <title>Genome sequences of three phytopathogenic species of the Magnaporthaceae family of fungi.</title>
        <authorList>
            <person name="Okagaki L.H."/>
            <person name="Nunes C.C."/>
            <person name="Sailsbery J."/>
            <person name="Clay B."/>
            <person name="Brown D."/>
            <person name="John T."/>
            <person name="Oh Y."/>
            <person name="Young N."/>
            <person name="Fitzgerald M."/>
            <person name="Haas B.J."/>
            <person name="Zeng Q."/>
            <person name="Young S."/>
            <person name="Adiconis X."/>
            <person name="Fan L."/>
            <person name="Levin J.Z."/>
            <person name="Mitchell T.K."/>
            <person name="Okubara P.A."/>
            <person name="Farman M.L."/>
            <person name="Kohn L.M."/>
            <person name="Birren B."/>
            <person name="Ma L.-J."/>
            <person name="Dean R.A."/>
        </authorList>
    </citation>
    <scope>NUCLEOTIDE SEQUENCE</scope>
    <source>
        <strain evidence="3">R3-111a-1</strain>
    </source>
</reference>
<evidence type="ECO:0000313" key="3">
    <source>
        <dbReference type="EnsemblFungi" id="EJT72549"/>
    </source>
</evidence>
<reference evidence="2" key="2">
    <citation type="submission" date="2010-07" db="EMBL/GenBank/DDBJ databases">
        <authorList>
            <consortium name="The Broad Institute Genome Sequencing Platform"/>
            <consortium name="Broad Institute Genome Sequencing Center for Infectious Disease"/>
            <person name="Ma L.-J."/>
            <person name="Dead R."/>
            <person name="Young S."/>
            <person name="Zeng Q."/>
            <person name="Koehrsen M."/>
            <person name="Alvarado L."/>
            <person name="Berlin A."/>
            <person name="Chapman S.B."/>
            <person name="Chen Z."/>
            <person name="Freedman E."/>
            <person name="Gellesch M."/>
            <person name="Goldberg J."/>
            <person name="Griggs A."/>
            <person name="Gujja S."/>
            <person name="Heilman E.R."/>
            <person name="Heiman D."/>
            <person name="Hepburn T."/>
            <person name="Howarth C."/>
            <person name="Jen D."/>
            <person name="Larson L."/>
            <person name="Mehta T."/>
            <person name="Neiman D."/>
            <person name="Pearson M."/>
            <person name="Roberts A."/>
            <person name="Saif S."/>
            <person name="Shea T."/>
            <person name="Shenoy N."/>
            <person name="Sisk P."/>
            <person name="Stolte C."/>
            <person name="Sykes S."/>
            <person name="Walk T."/>
            <person name="White J."/>
            <person name="Yandava C."/>
            <person name="Haas B."/>
            <person name="Nusbaum C."/>
            <person name="Birren B."/>
        </authorList>
    </citation>
    <scope>NUCLEOTIDE SEQUENCE</scope>
    <source>
        <strain evidence="2">R3-111a-1</strain>
    </source>
</reference>
<dbReference type="EnsemblFungi" id="EJT72549">
    <property type="protein sequence ID" value="EJT72549"/>
    <property type="gene ID" value="GGTG_09412"/>
</dbReference>
<feature type="region of interest" description="Disordered" evidence="1">
    <location>
        <begin position="111"/>
        <end position="383"/>
    </location>
</feature>
<keyword evidence="4" id="KW-1185">Reference proteome</keyword>
<protein>
    <submittedName>
        <fullName evidence="2 3">Uncharacterized protein</fullName>
    </submittedName>
</protein>
<dbReference type="RefSeq" id="XP_009225523.1">
    <property type="nucleotide sequence ID" value="XM_009227259.1"/>
</dbReference>
<feature type="region of interest" description="Disordered" evidence="1">
    <location>
        <begin position="1"/>
        <end position="99"/>
    </location>
</feature>